<dbReference type="OrthoDB" id="10058898at2759"/>
<reference evidence="2" key="1">
    <citation type="submission" date="2021-02" db="EMBL/GenBank/DDBJ databases">
        <authorList>
            <person name="Nowell W R."/>
        </authorList>
    </citation>
    <scope>NUCLEOTIDE SEQUENCE</scope>
</reference>
<dbReference type="Gene3D" id="2.40.50.140">
    <property type="entry name" value="Nucleic acid-binding proteins"/>
    <property type="match status" value="1"/>
</dbReference>
<dbReference type="InterPro" id="IPR012340">
    <property type="entry name" value="NA-bd_OB-fold"/>
</dbReference>
<dbReference type="Gene3D" id="1.20.5.170">
    <property type="match status" value="1"/>
</dbReference>
<feature type="coiled-coil region" evidence="1">
    <location>
        <begin position="76"/>
        <end position="124"/>
    </location>
</feature>
<sequence length="159" mass="18369">MPADQTPVTITIVAHNYLIYAVQLGDRVPVTDIFRTVSLRINSKTRNVRSVYHTFIDVIHSTNFDQSITMSSTQLLQSILEQAKNLVKQIEDLRNDNQIIKKENAQLKQDNTTLKQDNTILKQENLLLKQNNDQMIIKNDELNKNLKYFQDIDSKNLGL</sequence>
<evidence type="ECO:0000313" key="3">
    <source>
        <dbReference type="Proteomes" id="UP000663882"/>
    </source>
</evidence>
<evidence type="ECO:0000313" key="2">
    <source>
        <dbReference type="EMBL" id="CAF1349277.1"/>
    </source>
</evidence>
<dbReference type="EMBL" id="CAJNOO010003666">
    <property type="protein sequence ID" value="CAF1349277.1"/>
    <property type="molecule type" value="Genomic_DNA"/>
</dbReference>
<accession>A0A815HAN6</accession>
<protein>
    <submittedName>
        <fullName evidence="2">Uncharacterized protein</fullName>
    </submittedName>
</protein>
<comment type="caution">
    <text evidence="2">The sequence shown here is derived from an EMBL/GenBank/DDBJ whole genome shotgun (WGS) entry which is preliminary data.</text>
</comment>
<keyword evidence="1" id="KW-0175">Coiled coil</keyword>
<evidence type="ECO:0000256" key="1">
    <source>
        <dbReference type="SAM" id="Coils"/>
    </source>
</evidence>
<dbReference type="SUPFAM" id="SSF50249">
    <property type="entry name" value="Nucleic acid-binding proteins"/>
    <property type="match status" value="1"/>
</dbReference>
<proteinExistence type="predicted"/>
<dbReference type="AlphaFoldDB" id="A0A815HAN6"/>
<gene>
    <name evidence="2" type="ORF">RFH988_LOCUS32209</name>
</gene>
<name>A0A815HAN6_9BILA</name>
<dbReference type="Proteomes" id="UP000663882">
    <property type="component" value="Unassembled WGS sequence"/>
</dbReference>
<organism evidence="2 3">
    <name type="scientific">Rotaria sordida</name>
    <dbReference type="NCBI Taxonomy" id="392033"/>
    <lineage>
        <taxon>Eukaryota</taxon>
        <taxon>Metazoa</taxon>
        <taxon>Spiralia</taxon>
        <taxon>Gnathifera</taxon>
        <taxon>Rotifera</taxon>
        <taxon>Eurotatoria</taxon>
        <taxon>Bdelloidea</taxon>
        <taxon>Philodinida</taxon>
        <taxon>Philodinidae</taxon>
        <taxon>Rotaria</taxon>
    </lineage>
</organism>